<dbReference type="Proteomes" id="UP001189429">
    <property type="component" value="Unassembled WGS sequence"/>
</dbReference>
<evidence type="ECO:0000313" key="9">
    <source>
        <dbReference type="Proteomes" id="UP001189429"/>
    </source>
</evidence>
<feature type="signal peptide" evidence="5">
    <location>
        <begin position="1"/>
        <end position="26"/>
    </location>
</feature>
<evidence type="ECO:0000256" key="2">
    <source>
        <dbReference type="ARBA" id="ARBA00005673"/>
    </source>
</evidence>
<feature type="non-terminal residue" evidence="8">
    <location>
        <position position="1"/>
    </location>
</feature>
<feature type="chain" id="PRO_5046729791" description="Ubiquitin-activating enzyme E1 C-terminal domain-containing protein" evidence="5">
    <location>
        <begin position="27"/>
        <end position="2047"/>
    </location>
</feature>
<dbReference type="Gene3D" id="3.40.50.720">
    <property type="entry name" value="NAD(P)-binding Rossmann-like Domain"/>
    <property type="match status" value="1"/>
</dbReference>
<keyword evidence="3" id="KW-0436">Ligase</keyword>
<dbReference type="Gene3D" id="1.10.10.2660">
    <property type="entry name" value="Ubiquitin-activating enzyme E1, SCCH domain"/>
    <property type="match status" value="1"/>
</dbReference>
<dbReference type="Gene3D" id="3.40.50.12550">
    <property type="entry name" value="Ubiquitin-activating enzyme E1, inactive adenylation domain, subdomain 2"/>
    <property type="match status" value="1"/>
</dbReference>
<dbReference type="InterPro" id="IPR045886">
    <property type="entry name" value="ThiF/MoeB/HesA"/>
</dbReference>
<keyword evidence="9" id="KW-1185">Reference proteome</keyword>
<feature type="compositionally biased region" description="Basic residues" evidence="4">
    <location>
        <begin position="906"/>
        <end position="917"/>
    </location>
</feature>
<evidence type="ECO:0000256" key="1">
    <source>
        <dbReference type="ARBA" id="ARBA00004906"/>
    </source>
</evidence>
<dbReference type="PANTHER" id="PTHR10953:SF4">
    <property type="entry name" value="UBIQUITIN-ACTIVATING ENZYME E1 C-TERMINAL DOMAIN-CONTAINING PROTEIN"/>
    <property type="match status" value="1"/>
</dbReference>
<dbReference type="InterPro" id="IPR019572">
    <property type="entry name" value="UBA_E1_SCCH"/>
</dbReference>
<feature type="region of interest" description="Disordered" evidence="4">
    <location>
        <begin position="85"/>
        <end position="106"/>
    </location>
</feature>
<comment type="caution">
    <text evidence="8">The sequence shown here is derived from an EMBL/GenBank/DDBJ whole genome shotgun (WGS) entry which is preliminary data.</text>
</comment>
<evidence type="ECO:0000256" key="3">
    <source>
        <dbReference type="ARBA" id="ARBA00022598"/>
    </source>
</evidence>
<dbReference type="InterPro" id="IPR042063">
    <property type="entry name" value="Ubi_acti_E1_SCCH"/>
</dbReference>
<evidence type="ECO:0008006" key="10">
    <source>
        <dbReference type="Google" id="ProtNLM"/>
    </source>
</evidence>
<dbReference type="EMBL" id="CAUYUJ010014587">
    <property type="protein sequence ID" value="CAK0843545.1"/>
    <property type="molecule type" value="Genomic_DNA"/>
</dbReference>
<dbReference type="Pfam" id="PF10585">
    <property type="entry name" value="UBA_E1_SCCH"/>
    <property type="match status" value="1"/>
</dbReference>
<feature type="domain" description="Ubiquitin-activating enzyme SCCH" evidence="7">
    <location>
        <begin position="1714"/>
        <end position="1963"/>
    </location>
</feature>
<feature type="region of interest" description="Disordered" evidence="4">
    <location>
        <begin position="558"/>
        <end position="587"/>
    </location>
</feature>
<feature type="domain" description="THIF-type NAD/FAD binding fold" evidence="6">
    <location>
        <begin position="1531"/>
        <end position="2014"/>
    </location>
</feature>
<protein>
    <recommendedName>
        <fullName evidence="10">Ubiquitin-activating enzyme E1 C-terminal domain-containing protein</fullName>
    </recommendedName>
</protein>
<feature type="compositionally biased region" description="Basic residues" evidence="4">
    <location>
        <begin position="334"/>
        <end position="346"/>
    </location>
</feature>
<name>A0ABN9TCU8_9DINO</name>
<feature type="compositionally biased region" description="Basic and acidic residues" evidence="4">
    <location>
        <begin position="918"/>
        <end position="935"/>
    </location>
</feature>
<sequence>AKIKRFAMFFAAELTGFCAFLGGVAAQEVIKKTGKFTPIVIGHMGGITPTLVCAEAKKMQNLVAAWRRIVRLQYHIPAALKRAMKPTPDCSEEQHHEDAADDVDDDASGKAITLGGLSSDDDDSLVSVRSEANRCRKNIAARLAKMQSADDESDGGDQYVLVKGWAFRVSDSCPAASVVSSKIGAAVYVWDDGDRWMSDQLCTEAARCDPNIKKAPEVAPEAPAAAASAKEGAAAKSAAASPQTAKEGAAASPMAAKEGAAAKGAWGAAASPMAAKEGAAAASVKKGAAAKGAEGAAAKGAEGAAASPQAAKEGAAVSPHAAKEGASPVDAGKGRGRGRGRGKKAHHADGDGGGLNVGGEGTGKGKSRGKGKCKAAGKGGEGWHHQAEAAADPSPVPAAGDWNEGDADTVNEEHGDGWCGSKMAAVLREIKEARELCGKHGQWKVGISPRPKINGWECFVRSNDGHKWTKTSNAKIKVAATLKGTVLYANQWMVERVQAEGAARAELLAAAGGDDGSGEVAAVNISDDDAHREAAKGATGGADGVMTDTMPDDVKEGADGAMADDKMPDDVKEGADGAMADDKMPDDVKGGADGAAVDDKMADGAKEHVDGLFDDVVQEIDCFTQPEEGGLHSTQVEDATATQFFGVVENEGSDQKRRRLGAKSAVPESFAAALARSVATAQHWWRDRSMRSKRAEASRDRMFSRHMQEIVDDDGAPRQKLSPEISEFVQKYQSSKCNTVLSGVKAQLREVWNRCDRDFAAAGTVLIARQETSTEGQRLNPKQPAGVLKCPEIAERFQEFCRRNQLVKWDEKQQSKVYYHTRKLETYGTRKEGIIETGGSASSMAAQPTTADDADDAYQCQDEEAEDEEWDTSDWDNWETAEKKTKRKKKKVSVSASTTEASSPVKKQKKKKMKKHGKDTQDKEKAKKRKTRDDESSGETDPKKKKKQHKKSKKERDDDSDGPPKQKDKKDGDVDAQKKKATHDKLKSKKADKTYKHQKEKHNEKSDEEQPTPTQKVKKLTVAAKAKAVIRGPDPEADYPKQLRDTLLGLFFAGEMSAALLLKLRVLIARSKGLGVEDLARDMRHNRNASPAVYKLLGGTEVERQLLRYTEIPCNACKGRTGSRTLVPSVPFYEVISRSFEREEAALLKHRVKPNLLCTNFYSHDVVKEVGPELCIPGRLFMDYAKLDGQAPAASGFGCAAALRRYLLRGGAAGDLSGAAGDAFAIADKPPNEREEAAVADCGMQQGASARDASLRLEHFLFDSMHVADLGILAYFMATVLWLLVRLGYFGNFTDADHDEVDVAMSDALKQYYKAKGVPDRERQIGLKVQMLAVDCGQGMVEYYAIMKSQPRNMEELALLQLQAVVDRTMNAWIATGRSCQMKWHVFGKHIVDQARWAGNPAWSHNYRGESENFDTRKRAASTNRTKFAVNSLVKWYLSYLQKQALIDEIARLLQQLRDADAARTQALESKAQEIRALHIETYELGEELAAMRIILNQVAPDRLVQHDREFSVQMSSVPARAAQPGDAAAVCGSGFMEAIRKQRVFMVGCGALGCEYMKGVAMMGACCAPGSKLVVTDMDNIEVSNLSRQFLFRQSDVGAAKSTSAARVVKGWNPELQVEALEKGVGVTSEDFFDDEFWSTKDLCWNALDNVVARRYTDRCCLWHGLPLLESGTLGTKCNSDVFLPDLTKSYNDGVETDAGETQIAMCTLRSFPYLPLHCIEFAKQAFFSDQMEFAPQQYEMFRKDPAGFFEQLDAMGEAEQFKALNMIKGFIEVQKAALQGCQQSICFDLTEEEEEAPVVGRDLVHNCDQIEKSSGKPFWTGTKRRPIEAKWDPKAPPAEGLEYLYATANCYAFIWKVPFVRNREKFTQIVLSLALEVPTWTPPSETKVDTEEDDGDKVDPAAIEKLKGELYGVDPSGLQELQVHDFEKDDDTNFHVDFLTVGTNMRAANYDIKQSERAHVKVTAGRIIPALATTTAMICGLVDVEFLKLVKGLRKEKDPLDKFYNANINLATGSTAMNVFRPEPAVKLQESRHFSISVSIFFVAL</sequence>
<reference evidence="8" key="1">
    <citation type="submission" date="2023-10" db="EMBL/GenBank/DDBJ databases">
        <authorList>
            <person name="Chen Y."/>
            <person name="Shah S."/>
            <person name="Dougan E. K."/>
            <person name="Thang M."/>
            <person name="Chan C."/>
        </authorList>
    </citation>
    <scope>NUCLEOTIDE SEQUENCE [LARGE SCALE GENOMIC DNA]</scope>
</reference>
<comment type="pathway">
    <text evidence="1">Protein modification; protein ubiquitination.</text>
</comment>
<comment type="similarity">
    <text evidence="2">Belongs to the ubiquitin-activating E1 family.</text>
</comment>
<dbReference type="SUPFAM" id="SSF69572">
    <property type="entry name" value="Activating enzymes of the ubiquitin-like proteins"/>
    <property type="match status" value="1"/>
</dbReference>
<dbReference type="InterPro" id="IPR000594">
    <property type="entry name" value="ThiF_NAD_FAD-bd"/>
</dbReference>
<feature type="compositionally biased region" description="Basic residues" evidence="4">
    <location>
        <begin position="943"/>
        <end position="953"/>
    </location>
</feature>
<evidence type="ECO:0000313" key="8">
    <source>
        <dbReference type="EMBL" id="CAK0843545.1"/>
    </source>
</evidence>
<feature type="compositionally biased region" description="Acidic residues" evidence="4">
    <location>
        <begin position="852"/>
        <end position="879"/>
    </location>
</feature>
<feature type="compositionally biased region" description="Low complexity" evidence="4">
    <location>
        <begin position="893"/>
        <end position="903"/>
    </location>
</feature>
<feature type="compositionally biased region" description="Basic and acidic residues" evidence="4">
    <location>
        <begin position="954"/>
        <end position="1005"/>
    </location>
</feature>
<evidence type="ECO:0000256" key="5">
    <source>
        <dbReference type="SAM" id="SignalP"/>
    </source>
</evidence>
<dbReference type="Pfam" id="PF00899">
    <property type="entry name" value="ThiF"/>
    <property type="match status" value="1"/>
</dbReference>
<proteinExistence type="inferred from homology"/>
<evidence type="ECO:0000259" key="7">
    <source>
        <dbReference type="Pfam" id="PF10585"/>
    </source>
</evidence>
<feature type="region of interest" description="Disordered" evidence="4">
    <location>
        <begin position="309"/>
        <end position="415"/>
    </location>
</feature>
<keyword evidence="5" id="KW-0732">Signal</keyword>
<evidence type="ECO:0000256" key="4">
    <source>
        <dbReference type="SAM" id="MobiDB-lite"/>
    </source>
</evidence>
<dbReference type="PANTHER" id="PTHR10953">
    <property type="entry name" value="UBIQUITIN-ACTIVATING ENZYME E1"/>
    <property type="match status" value="1"/>
</dbReference>
<feature type="compositionally biased region" description="Basic residues" evidence="4">
    <location>
        <begin position="365"/>
        <end position="375"/>
    </location>
</feature>
<organism evidence="8 9">
    <name type="scientific">Prorocentrum cordatum</name>
    <dbReference type="NCBI Taxonomy" id="2364126"/>
    <lineage>
        <taxon>Eukaryota</taxon>
        <taxon>Sar</taxon>
        <taxon>Alveolata</taxon>
        <taxon>Dinophyceae</taxon>
        <taxon>Prorocentrales</taxon>
        <taxon>Prorocentraceae</taxon>
        <taxon>Prorocentrum</taxon>
    </lineage>
</organism>
<feature type="compositionally biased region" description="Gly residues" evidence="4">
    <location>
        <begin position="351"/>
        <end position="364"/>
    </location>
</feature>
<evidence type="ECO:0000259" key="6">
    <source>
        <dbReference type="Pfam" id="PF00899"/>
    </source>
</evidence>
<feature type="region of interest" description="Disordered" evidence="4">
    <location>
        <begin position="838"/>
        <end position="1019"/>
    </location>
</feature>
<dbReference type="InterPro" id="IPR035985">
    <property type="entry name" value="Ubiquitin-activating_enz"/>
</dbReference>
<gene>
    <name evidence="8" type="ORF">PCOR1329_LOCUS37864</name>
</gene>
<accession>A0ABN9TCU8</accession>